<dbReference type="Gramene" id="TraesCS7A03G0038800.1">
    <property type="protein sequence ID" value="TraesCS7A03G0038800.1.CDS"/>
    <property type="gene ID" value="TraesCS7A03G0038800"/>
</dbReference>
<dbReference type="OrthoDB" id="1689146at2759"/>
<dbReference type="Gramene" id="TraesCS7A02G018500.1">
    <property type="protein sequence ID" value="TraesCS7A02G018500.1"/>
    <property type="gene ID" value="TraesCS7A02G018500"/>
</dbReference>
<keyword evidence="2" id="KW-0472">Membrane</keyword>
<dbReference type="EnsemblPlants" id="TraesCS7A02G018500.1">
    <property type="protein sequence ID" value="TraesCS7A02G018500.1"/>
    <property type="gene ID" value="TraesCS7A02G018500"/>
</dbReference>
<evidence type="ECO:0000313" key="3">
    <source>
        <dbReference type="EnsemblPlants" id="TraesCS7A02G018500.1"/>
    </source>
</evidence>
<feature type="compositionally biased region" description="Basic and acidic residues" evidence="1">
    <location>
        <begin position="310"/>
        <end position="320"/>
    </location>
</feature>
<evidence type="ECO:0000313" key="4">
    <source>
        <dbReference type="Proteomes" id="UP000019116"/>
    </source>
</evidence>
<accession>A0A3B6RAH6</accession>
<evidence type="ECO:0000256" key="2">
    <source>
        <dbReference type="SAM" id="Phobius"/>
    </source>
</evidence>
<feature type="region of interest" description="Disordered" evidence="1">
    <location>
        <begin position="292"/>
        <end position="329"/>
    </location>
</feature>
<keyword evidence="4" id="KW-1185">Reference proteome</keyword>
<protein>
    <recommendedName>
        <fullName evidence="5">DUF4220 domain-containing protein</fullName>
    </recommendedName>
</protein>
<name>A0A3B6RAH6_WHEAT</name>
<organism evidence="3">
    <name type="scientific">Triticum aestivum</name>
    <name type="common">Wheat</name>
    <dbReference type="NCBI Taxonomy" id="4565"/>
    <lineage>
        <taxon>Eukaryota</taxon>
        <taxon>Viridiplantae</taxon>
        <taxon>Streptophyta</taxon>
        <taxon>Embryophyta</taxon>
        <taxon>Tracheophyta</taxon>
        <taxon>Spermatophyta</taxon>
        <taxon>Magnoliopsida</taxon>
        <taxon>Liliopsida</taxon>
        <taxon>Poales</taxon>
        <taxon>Poaceae</taxon>
        <taxon>BOP clade</taxon>
        <taxon>Pooideae</taxon>
        <taxon>Triticodae</taxon>
        <taxon>Triticeae</taxon>
        <taxon>Triticinae</taxon>
        <taxon>Triticum</taxon>
    </lineage>
</organism>
<feature type="transmembrane region" description="Helical" evidence="2">
    <location>
        <begin position="47"/>
        <end position="67"/>
    </location>
</feature>
<dbReference type="STRING" id="4565.A0A3B6RAH6"/>
<keyword evidence="2" id="KW-0812">Transmembrane</keyword>
<keyword evidence="2" id="KW-1133">Transmembrane helix</keyword>
<feature type="transmembrane region" description="Helical" evidence="2">
    <location>
        <begin position="15"/>
        <end position="35"/>
    </location>
</feature>
<dbReference type="AlphaFoldDB" id="A0A3B6RAH6"/>
<dbReference type="Proteomes" id="UP000019116">
    <property type="component" value="Chromosome 7A"/>
</dbReference>
<proteinExistence type="predicted"/>
<reference evidence="3" key="2">
    <citation type="submission" date="2018-10" db="UniProtKB">
        <authorList>
            <consortium name="EnsemblPlants"/>
        </authorList>
    </citation>
    <scope>IDENTIFICATION</scope>
</reference>
<dbReference type="OMA" id="FNGHMEL"/>
<reference evidence="3" key="1">
    <citation type="submission" date="2018-08" db="EMBL/GenBank/DDBJ databases">
        <authorList>
            <person name="Rossello M."/>
        </authorList>
    </citation>
    <scope>NUCLEOTIDE SEQUENCE [LARGE SCALE GENOMIC DNA]</scope>
    <source>
        <strain evidence="3">cv. Chinese Spring</strain>
    </source>
</reference>
<evidence type="ECO:0000256" key="1">
    <source>
        <dbReference type="SAM" id="MobiDB-lite"/>
    </source>
</evidence>
<sequence length="386" mass="43769">MGISGAVDWWEEWQLRILVLGSLFVQYLLLCSAPFRKVAIPSWYRSIIWLAYVGSDALAIYALATLFNRHRKDYGSANNNSVLEVKPWALKRASINSLVSSSDPTPRMASMVGKTILLEECVQEARDFVQGDKYHRSQGESDAVDLEHIHVPQAQGEAYELEDNHHHQAQGEGNAAKLDLNHIPQINGKADVKMRVIKIREKERKFDLETRKIFVDLALSYPDRLDFLKYIWVLDKKKTCVFLRRGLFHTFDILYSRQTFNGHMELLREDAAAAQIRKEAATVRKGSAAVAAEEESAAERSSDRKKRISTRKESAAERSSSRKKRIGTRKESAAAGAAEEVSFLDFFSYILWAAAVYLPFTAIGLLHKSHREAYDVNDVKVTYALC</sequence>
<evidence type="ECO:0008006" key="5">
    <source>
        <dbReference type="Google" id="ProtNLM"/>
    </source>
</evidence>